<evidence type="ECO:0000313" key="2">
    <source>
        <dbReference type="EMBL" id="MSC34248.1"/>
    </source>
</evidence>
<dbReference type="AlphaFoldDB" id="A0A6N7SAD2"/>
<evidence type="ECO:0000313" key="1">
    <source>
        <dbReference type="EMBL" id="MSA90518.1"/>
    </source>
</evidence>
<evidence type="ECO:0000313" key="4">
    <source>
        <dbReference type="Proteomes" id="UP000480929"/>
    </source>
</evidence>
<dbReference type="Proteomes" id="UP000433575">
    <property type="component" value="Unassembled WGS sequence"/>
</dbReference>
<name>A0A6N7SAD2_9FIRM</name>
<protein>
    <submittedName>
        <fullName evidence="1">Uncharacterized protein</fullName>
    </submittedName>
</protein>
<proteinExistence type="predicted"/>
<comment type="caution">
    <text evidence="1">The sequence shown here is derived from an EMBL/GenBank/DDBJ whole genome shotgun (WGS) entry which is preliminary data.</text>
</comment>
<accession>A0A6N7SAD2</accession>
<sequence length="69" mass="7785">MKREQVMPKLLTAVNKKKYFVSVLQNKQEAECMRKAESPKVRSSKIRIKKPDIEGLIACRVCAGVIGIP</sequence>
<dbReference type="EMBL" id="WKPJ01000028">
    <property type="protein sequence ID" value="MSA90518.1"/>
    <property type="molecule type" value="Genomic_DNA"/>
</dbReference>
<dbReference type="RefSeq" id="WP_154239803.1">
    <property type="nucleotide sequence ID" value="NZ_WKPI01000030.1"/>
</dbReference>
<dbReference type="EMBL" id="WKPI01000030">
    <property type="protein sequence ID" value="MSC34248.1"/>
    <property type="molecule type" value="Genomic_DNA"/>
</dbReference>
<keyword evidence="4" id="KW-1185">Reference proteome</keyword>
<organism evidence="1 3">
    <name type="scientific">Holdemania massiliensis</name>
    <dbReference type="NCBI Taxonomy" id="1468449"/>
    <lineage>
        <taxon>Bacteria</taxon>
        <taxon>Bacillati</taxon>
        <taxon>Bacillota</taxon>
        <taxon>Erysipelotrichia</taxon>
        <taxon>Erysipelotrichales</taxon>
        <taxon>Erysipelotrichaceae</taxon>
        <taxon>Holdemania</taxon>
    </lineage>
</organism>
<dbReference type="Proteomes" id="UP000480929">
    <property type="component" value="Unassembled WGS sequence"/>
</dbReference>
<reference evidence="3 4" key="1">
    <citation type="journal article" date="2019" name="Nat. Med.">
        <title>A library of human gut bacterial isolates paired with longitudinal multiomics data enables mechanistic microbiome research.</title>
        <authorList>
            <person name="Poyet M."/>
            <person name="Groussin M."/>
            <person name="Gibbons S.M."/>
            <person name="Avila-Pacheco J."/>
            <person name="Jiang X."/>
            <person name="Kearney S.M."/>
            <person name="Perrotta A.R."/>
            <person name="Berdy B."/>
            <person name="Zhao S."/>
            <person name="Lieberman T.D."/>
            <person name="Swanson P.K."/>
            <person name="Smith M."/>
            <person name="Roesemann S."/>
            <person name="Alexander J.E."/>
            <person name="Rich S.A."/>
            <person name="Livny J."/>
            <person name="Vlamakis H."/>
            <person name="Clish C."/>
            <person name="Bullock K."/>
            <person name="Deik A."/>
            <person name="Scott J."/>
            <person name="Pierce K.A."/>
            <person name="Xavier R.J."/>
            <person name="Alm E.J."/>
        </authorList>
    </citation>
    <scope>NUCLEOTIDE SEQUENCE [LARGE SCALE GENOMIC DNA]</scope>
    <source>
        <strain evidence="1 3">BIOML-A4</strain>
        <strain evidence="2 4">BIOML-A5</strain>
    </source>
</reference>
<gene>
    <name evidence="2" type="ORF">GKD88_14065</name>
    <name evidence="1" type="ORF">GKE08_14395</name>
</gene>
<evidence type="ECO:0000313" key="3">
    <source>
        <dbReference type="Proteomes" id="UP000433575"/>
    </source>
</evidence>